<dbReference type="AlphaFoldDB" id="A0A0C9SYH8"/>
<dbReference type="HOGENOM" id="CLU_1603428_0_0_1"/>
<evidence type="ECO:0000256" key="1">
    <source>
        <dbReference type="SAM" id="MobiDB-lite"/>
    </source>
</evidence>
<sequence length="166" mass="18310">MFAVRFVRRMPMVLDKSYVLQLGESSGRELTVVLCTPVNSFYRLSRGVPNLAEAKHEQSRATGVSMILLDSTLQFEMPKLAVCESSHMYLLRLTSCISRKCCPPDRVRPIASQMALSVPGRSSVSRHCHDSPFNSRPPSVRTGPALGSSCDLSSPARSLKGSRVRQ</sequence>
<protein>
    <submittedName>
        <fullName evidence="2">Uncharacterized protein</fullName>
    </submittedName>
</protein>
<organism evidence="2 3">
    <name type="scientific">Plicaturopsis crispa FD-325 SS-3</name>
    <dbReference type="NCBI Taxonomy" id="944288"/>
    <lineage>
        <taxon>Eukaryota</taxon>
        <taxon>Fungi</taxon>
        <taxon>Dikarya</taxon>
        <taxon>Basidiomycota</taxon>
        <taxon>Agaricomycotina</taxon>
        <taxon>Agaricomycetes</taxon>
        <taxon>Agaricomycetidae</taxon>
        <taxon>Amylocorticiales</taxon>
        <taxon>Amylocorticiaceae</taxon>
        <taxon>Plicatura</taxon>
        <taxon>Plicaturopsis crispa</taxon>
    </lineage>
</organism>
<gene>
    <name evidence="2" type="ORF">PLICRDRAFT_330527</name>
</gene>
<evidence type="ECO:0000313" key="3">
    <source>
        <dbReference type="Proteomes" id="UP000053263"/>
    </source>
</evidence>
<feature type="region of interest" description="Disordered" evidence="1">
    <location>
        <begin position="121"/>
        <end position="166"/>
    </location>
</feature>
<evidence type="ECO:0000313" key="2">
    <source>
        <dbReference type="EMBL" id="KII85070.1"/>
    </source>
</evidence>
<reference evidence="2 3" key="1">
    <citation type="submission" date="2014-06" db="EMBL/GenBank/DDBJ databases">
        <title>Evolutionary Origins and Diversification of the Mycorrhizal Mutualists.</title>
        <authorList>
            <consortium name="DOE Joint Genome Institute"/>
            <consortium name="Mycorrhizal Genomics Consortium"/>
            <person name="Kohler A."/>
            <person name="Kuo A."/>
            <person name="Nagy L.G."/>
            <person name="Floudas D."/>
            <person name="Copeland A."/>
            <person name="Barry K.W."/>
            <person name="Cichocki N."/>
            <person name="Veneault-Fourrey C."/>
            <person name="LaButti K."/>
            <person name="Lindquist E.A."/>
            <person name="Lipzen A."/>
            <person name="Lundell T."/>
            <person name="Morin E."/>
            <person name="Murat C."/>
            <person name="Riley R."/>
            <person name="Ohm R."/>
            <person name="Sun H."/>
            <person name="Tunlid A."/>
            <person name="Henrissat B."/>
            <person name="Grigoriev I.V."/>
            <person name="Hibbett D.S."/>
            <person name="Martin F."/>
        </authorList>
    </citation>
    <scope>NUCLEOTIDE SEQUENCE [LARGE SCALE GENOMIC DNA]</scope>
    <source>
        <strain evidence="2 3">FD-325 SS-3</strain>
    </source>
</reference>
<proteinExistence type="predicted"/>
<name>A0A0C9SYH8_PLICR</name>
<dbReference type="EMBL" id="KN832568">
    <property type="protein sequence ID" value="KII85070.1"/>
    <property type="molecule type" value="Genomic_DNA"/>
</dbReference>
<accession>A0A0C9SYH8</accession>
<dbReference type="Proteomes" id="UP000053263">
    <property type="component" value="Unassembled WGS sequence"/>
</dbReference>
<keyword evidence="3" id="KW-1185">Reference proteome</keyword>